<dbReference type="GO" id="GO:0017177">
    <property type="term" value="C:glucosidase II complex"/>
    <property type="evidence" value="ECO:0007669"/>
    <property type="project" value="EnsemblFungi"/>
</dbReference>
<dbReference type="Gene3D" id="2.70.130.10">
    <property type="entry name" value="Mannose-6-phosphate receptor binding domain"/>
    <property type="match status" value="1"/>
</dbReference>
<name>A0A1G4J6K8_9SACH</name>
<dbReference type="Pfam" id="PF13015">
    <property type="entry name" value="PRKCSH_1"/>
    <property type="match status" value="1"/>
</dbReference>
<gene>
    <name evidence="6" type="ORF">LADA_0D07074G</name>
</gene>
<evidence type="ECO:0000256" key="2">
    <source>
        <dbReference type="ARBA" id="ARBA00022729"/>
    </source>
</evidence>
<dbReference type="Pfam" id="PF12999">
    <property type="entry name" value="PRKCSH-like"/>
    <property type="match status" value="1"/>
</dbReference>
<evidence type="ECO:0000313" key="7">
    <source>
        <dbReference type="Proteomes" id="UP000190274"/>
    </source>
</evidence>
<evidence type="ECO:0000256" key="4">
    <source>
        <dbReference type="ARBA" id="ARBA00023157"/>
    </source>
</evidence>
<dbReference type="InterPro" id="IPR036607">
    <property type="entry name" value="PRKCSH"/>
</dbReference>
<dbReference type="GO" id="GO:0008047">
    <property type="term" value="F:enzyme activator activity"/>
    <property type="evidence" value="ECO:0007669"/>
    <property type="project" value="EnsemblFungi"/>
</dbReference>
<dbReference type="OrthoDB" id="28322at2759"/>
<dbReference type="PANTHER" id="PTHR12630:SF1">
    <property type="entry name" value="GLUCOSIDASE 2 SUBUNIT BETA"/>
    <property type="match status" value="1"/>
</dbReference>
<dbReference type="Proteomes" id="UP000190274">
    <property type="component" value="Chromosome D"/>
</dbReference>
<dbReference type="InterPro" id="IPR039794">
    <property type="entry name" value="Gtb1-like"/>
</dbReference>
<dbReference type="InterPro" id="IPR009011">
    <property type="entry name" value="Man6P_isomerase_rcpt-bd_dom_sf"/>
</dbReference>
<dbReference type="GO" id="GO:0070880">
    <property type="term" value="P:fungal-type cell wall beta-glucan biosynthetic process"/>
    <property type="evidence" value="ECO:0007669"/>
    <property type="project" value="EnsemblFungi"/>
</dbReference>
<dbReference type="EMBL" id="LT598454">
    <property type="protein sequence ID" value="SCU85365.1"/>
    <property type="molecule type" value="Genomic_DNA"/>
</dbReference>
<keyword evidence="3" id="KW-0256">Endoplasmic reticulum</keyword>
<dbReference type="GO" id="GO:0006491">
    <property type="term" value="P:N-glycan processing"/>
    <property type="evidence" value="ECO:0007669"/>
    <property type="project" value="EnsemblFungi"/>
</dbReference>
<dbReference type="AlphaFoldDB" id="A0A1G4J6K8"/>
<keyword evidence="4" id="KW-1015">Disulfide bond</keyword>
<organism evidence="6 7">
    <name type="scientific">Lachancea dasiensis</name>
    <dbReference type="NCBI Taxonomy" id="1072105"/>
    <lineage>
        <taxon>Eukaryota</taxon>
        <taxon>Fungi</taxon>
        <taxon>Dikarya</taxon>
        <taxon>Ascomycota</taxon>
        <taxon>Saccharomycotina</taxon>
        <taxon>Saccharomycetes</taxon>
        <taxon>Saccharomycetales</taxon>
        <taxon>Saccharomycetaceae</taxon>
        <taxon>Lachancea</taxon>
    </lineage>
</organism>
<dbReference type="InterPro" id="IPR044865">
    <property type="entry name" value="MRH_dom"/>
</dbReference>
<dbReference type="GO" id="GO:0005788">
    <property type="term" value="C:endoplasmic reticulum lumen"/>
    <property type="evidence" value="ECO:0007669"/>
    <property type="project" value="EnsemblFungi"/>
</dbReference>
<evidence type="ECO:0000313" key="6">
    <source>
        <dbReference type="EMBL" id="SCU85365.1"/>
    </source>
</evidence>
<keyword evidence="2" id="KW-0732">Signal</keyword>
<dbReference type="SUPFAM" id="SSF50911">
    <property type="entry name" value="Mannose 6-phosphate receptor domain"/>
    <property type="match status" value="1"/>
</dbReference>
<dbReference type="STRING" id="1266660.A0A1G4J6K8"/>
<dbReference type="InterPro" id="IPR028146">
    <property type="entry name" value="PRKCSH_N"/>
</dbReference>
<dbReference type="PANTHER" id="PTHR12630">
    <property type="entry name" value="N-LINKED OLIGOSACCHARIDE PROCESSING"/>
    <property type="match status" value="1"/>
</dbReference>
<evidence type="ECO:0000256" key="1">
    <source>
        <dbReference type="ARBA" id="ARBA00022387"/>
    </source>
</evidence>
<reference evidence="6 7" key="1">
    <citation type="submission" date="2016-03" db="EMBL/GenBank/DDBJ databases">
        <authorList>
            <person name="Devillers H."/>
        </authorList>
    </citation>
    <scope>NUCLEOTIDE SEQUENCE [LARGE SCALE GENOMIC DNA]</scope>
    <source>
        <strain evidence="6">CBS 10888</strain>
    </source>
</reference>
<dbReference type="PROSITE" id="PS51914">
    <property type="entry name" value="MRH"/>
    <property type="match status" value="1"/>
</dbReference>
<dbReference type="GO" id="GO:0004558">
    <property type="term" value="F:alpha-1,4-glucosidase activity"/>
    <property type="evidence" value="ECO:0007669"/>
    <property type="project" value="EnsemblFungi"/>
</dbReference>
<accession>A0A1G4J6K8</accession>
<sequence>MQLGALRRFRLSTHFNSIASMLGTLSYQLVFYALQAAAGSIRGVEEDLQHLYKPLESDSTKWACLSDPSIVLSYSQINDDYCDCPDGSDEPGTGACGELSRFYCQNDGFAPRYVAGFKVGDGVCDCCDCSDEPNGATAAPFTCSQLHDQFNTLVKRELEGYENGVTALRKLERRHGLDSNKDNTVNQRSAVEKLEVEADIATRNHKACVAELAATKESYHDKLQQENPLMLRLEQLDISSITNTIHDIFSQAEYLSTAYQQLIKILDTLKDTYNPNLNDDVVNRNMQRFDHFMQSHKKDSSVSANLDRTQREQIITYINEELPEMFLKGSTHLPPEAIQGKFGMARTLVDIKLKYCESMVDTLQALTAIMDDISANHNVNFQDSGVKSAVTTYRDFLAKNARISEPLQVSKENLEKIENLETLVQAAARQLLNPSWEGKKTFATSFNGLLRNLYDTFGIRKSSLSAVKSKIMVLEQKCAALRREYRGKTASLKDITEQSRLGAEDPATSDLLHQNMNKLLAKLAPDSIQQKVDNYVYQISLSPESGTVIQKEDKPGGNQVVIGRFDTHGYDQKSAFDRYTNDLRLEYSDSDLITHLESDLADLRFELRMGNLPEKDSGLILQYSHGDKCWNGPARSAQIYLRCAQEFKIHSVQEPTRCHYTFDISGPLGCNPNFRFIPPHWL</sequence>
<keyword evidence="7" id="KW-1185">Reference proteome</keyword>
<evidence type="ECO:0000259" key="5">
    <source>
        <dbReference type="PROSITE" id="PS51914"/>
    </source>
</evidence>
<feature type="domain" description="MRH" evidence="5">
    <location>
        <begin position="509"/>
        <end position="672"/>
    </location>
</feature>
<protein>
    <recommendedName>
        <fullName evidence="1">Glucosidase 2 subunit beta</fullName>
    </recommendedName>
</protein>
<evidence type="ECO:0000256" key="3">
    <source>
        <dbReference type="ARBA" id="ARBA00022824"/>
    </source>
</evidence>
<proteinExistence type="predicted"/>